<keyword evidence="2 10" id="KW-0645">Protease</keyword>
<dbReference type="InterPro" id="IPR033116">
    <property type="entry name" value="TRYPSIN_SER"/>
</dbReference>
<dbReference type="InterPro" id="IPR043504">
    <property type="entry name" value="Peptidase_S1_PA_chymotrypsin"/>
</dbReference>
<dbReference type="GO" id="GO:0006508">
    <property type="term" value="P:proteolysis"/>
    <property type="evidence" value="ECO:0007669"/>
    <property type="project" value="UniProtKB-KW"/>
</dbReference>
<comment type="caution">
    <text evidence="12">The sequence shown here is derived from an EMBL/GenBank/DDBJ whole genome shotgun (WGS) entry which is preliminary data.</text>
</comment>
<keyword evidence="4 10" id="KW-0378">Hydrolase</keyword>
<dbReference type="PRINTS" id="PR00722">
    <property type="entry name" value="CHYMOTRYPSIN"/>
</dbReference>
<dbReference type="STRING" id="6832.A0A553PDD0"/>
<evidence type="ECO:0000256" key="7">
    <source>
        <dbReference type="ARBA" id="ARBA00023157"/>
    </source>
</evidence>
<dbReference type="InterPro" id="IPR001314">
    <property type="entry name" value="Peptidase_S1A"/>
</dbReference>
<evidence type="ECO:0000256" key="5">
    <source>
        <dbReference type="ARBA" id="ARBA00022820"/>
    </source>
</evidence>
<dbReference type="CDD" id="cd00190">
    <property type="entry name" value="Tryp_SPc"/>
    <property type="match status" value="1"/>
</dbReference>
<dbReference type="FunFam" id="2.40.10.10:FF:000120">
    <property type="entry name" value="Putative serine protease"/>
    <property type="match status" value="1"/>
</dbReference>
<comment type="catalytic activity">
    <reaction evidence="8">
        <text>Selective cleavage of 103-Arg-|-Ser-104 and 124-Ile-|-Ile-125 bonds in Limulus clotting factor B to form activated factor B. Cleavage of -Pro-Arg-|-Xaa- bonds in synthetic substrates.</text>
        <dbReference type="EC" id="3.4.21.84"/>
    </reaction>
</comment>
<protein>
    <recommendedName>
        <fullName evidence="9">limulus clotting factor C</fullName>
        <ecNumber evidence="9">3.4.21.84</ecNumber>
    </recommendedName>
</protein>
<keyword evidence="7" id="KW-1015">Disulfide bond</keyword>
<evidence type="ECO:0000259" key="11">
    <source>
        <dbReference type="PROSITE" id="PS50240"/>
    </source>
</evidence>
<dbReference type="PANTHER" id="PTHR24252">
    <property type="entry name" value="ACROSIN-RELATED"/>
    <property type="match status" value="1"/>
</dbReference>
<evidence type="ECO:0000313" key="13">
    <source>
        <dbReference type="Proteomes" id="UP000318571"/>
    </source>
</evidence>
<dbReference type="EMBL" id="VCGU01000005">
    <property type="protein sequence ID" value="TRY75692.1"/>
    <property type="molecule type" value="Genomic_DNA"/>
</dbReference>
<keyword evidence="13" id="KW-1185">Reference proteome</keyword>
<evidence type="ECO:0000313" key="12">
    <source>
        <dbReference type="EMBL" id="TRY75692.1"/>
    </source>
</evidence>
<evidence type="ECO:0000256" key="2">
    <source>
        <dbReference type="ARBA" id="ARBA00022670"/>
    </source>
</evidence>
<evidence type="ECO:0000256" key="8">
    <source>
        <dbReference type="ARBA" id="ARBA00052079"/>
    </source>
</evidence>
<evidence type="ECO:0000256" key="3">
    <source>
        <dbReference type="ARBA" id="ARBA00022729"/>
    </source>
</evidence>
<dbReference type="Gene3D" id="2.40.10.10">
    <property type="entry name" value="Trypsin-like serine proteases"/>
    <property type="match status" value="1"/>
</dbReference>
<dbReference type="GO" id="GO:0042381">
    <property type="term" value="P:hemolymph coagulation"/>
    <property type="evidence" value="ECO:0007669"/>
    <property type="project" value="UniProtKB-KW"/>
</dbReference>
<dbReference type="InterPro" id="IPR018114">
    <property type="entry name" value="TRYPSIN_HIS"/>
</dbReference>
<keyword evidence="3" id="KW-0732">Signal</keyword>
<name>A0A553PDD0_TIGCA</name>
<evidence type="ECO:0000256" key="6">
    <source>
        <dbReference type="ARBA" id="ARBA00022825"/>
    </source>
</evidence>
<evidence type="ECO:0000256" key="4">
    <source>
        <dbReference type="ARBA" id="ARBA00022801"/>
    </source>
</evidence>
<dbReference type="SUPFAM" id="SSF50494">
    <property type="entry name" value="Trypsin-like serine proteases"/>
    <property type="match status" value="1"/>
</dbReference>
<reference evidence="12 13" key="1">
    <citation type="journal article" date="2018" name="Nat. Ecol. Evol.">
        <title>Genomic signatures of mitonuclear coevolution across populations of Tigriopus californicus.</title>
        <authorList>
            <person name="Barreto F.S."/>
            <person name="Watson E.T."/>
            <person name="Lima T.G."/>
            <person name="Willett C.S."/>
            <person name="Edmands S."/>
            <person name="Li W."/>
            <person name="Burton R.S."/>
        </authorList>
    </citation>
    <scope>NUCLEOTIDE SEQUENCE [LARGE SCALE GENOMIC DNA]</scope>
    <source>
        <strain evidence="12 13">San Diego</strain>
    </source>
</reference>
<sequence length="271" mass="29955">LFSLVNTSNLSQVCGKVDVRNWNNAKIVNGLPTEPHQFPWHVGVRSLSLKTVYCGGVLLSKEWILSAAHCFNTLSADDIDILLGKQDLTKHEPGERKRSVSEIIRHPKFNPFAMHNDFALLKLKKSVIFSETIAPICLPCDRFETHEGAEVWVAGWGSSGPNTNTMAHILQKTNLTVLSDGQCRDHFGRIPRGALCAIGKHGQDACAGDSGGPLMYYNMDREQFEVIGVVSWGIGCGHFGVPGVYGRVTSAFNFFHNSLWTWNNETKCARA</sequence>
<dbReference type="OMA" id="TDEYSHE"/>
<gene>
    <name evidence="12" type="ORF">TCAL_04783</name>
</gene>
<feature type="domain" description="Peptidase S1" evidence="11">
    <location>
        <begin position="27"/>
        <end position="268"/>
    </location>
</feature>
<dbReference type="PROSITE" id="PS00134">
    <property type="entry name" value="TRYPSIN_HIS"/>
    <property type="match status" value="1"/>
</dbReference>
<organism evidence="12 13">
    <name type="scientific">Tigriopus californicus</name>
    <name type="common">Marine copepod</name>
    <dbReference type="NCBI Taxonomy" id="6832"/>
    <lineage>
        <taxon>Eukaryota</taxon>
        <taxon>Metazoa</taxon>
        <taxon>Ecdysozoa</taxon>
        <taxon>Arthropoda</taxon>
        <taxon>Crustacea</taxon>
        <taxon>Multicrustacea</taxon>
        <taxon>Hexanauplia</taxon>
        <taxon>Copepoda</taxon>
        <taxon>Harpacticoida</taxon>
        <taxon>Harpacticidae</taxon>
        <taxon>Tigriopus</taxon>
    </lineage>
</organism>
<feature type="non-terminal residue" evidence="12">
    <location>
        <position position="1"/>
    </location>
</feature>
<dbReference type="SMART" id="SM00020">
    <property type="entry name" value="Tryp_SPc"/>
    <property type="match status" value="1"/>
</dbReference>
<keyword evidence="1" id="KW-0768">Sushi</keyword>
<dbReference type="InterPro" id="IPR001254">
    <property type="entry name" value="Trypsin_dom"/>
</dbReference>
<keyword evidence="6 10" id="KW-0720">Serine protease</keyword>
<proteinExistence type="predicted"/>
<dbReference type="EC" id="3.4.21.84" evidence="9"/>
<dbReference type="PROSITE" id="PS50240">
    <property type="entry name" value="TRYPSIN_DOM"/>
    <property type="match status" value="1"/>
</dbReference>
<dbReference type="Pfam" id="PF00089">
    <property type="entry name" value="Trypsin"/>
    <property type="match status" value="1"/>
</dbReference>
<keyword evidence="5" id="KW-0353">Hemolymph clotting</keyword>
<accession>A0A553PDD0</accession>
<evidence type="ECO:0000256" key="9">
    <source>
        <dbReference type="ARBA" id="ARBA00066707"/>
    </source>
</evidence>
<evidence type="ECO:0000256" key="1">
    <source>
        <dbReference type="ARBA" id="ARBA00022659"/>
    </source>
</evidence>
<evidence type="ECO:0000256" key="10">
    <source>
        <dbReference type="RuleBase" id="RU363034"/>
    </source>
</evidence>
<dbReference type="Proteomes" id="UP000318571">
    <property type="component" value="Chromosome 2"/>
</dbReference>
<dbReference type="GO" id="GO:0004252">
    <property type="term" value="F:serine-type endopeptidase activity"/>
    <property type="evidence" value="ECO:0007669"/>
    <property type="project" value="InterPro"/>
</dbReference>
<dbReference type="InterPro" id="IPR009003">
    <property type="entry name" value="Peptidase_S1_PA"/>
</dbReference>
<dbReference type="PROSITE" id="PS00135">
    <property type="entry name" value="TRYPSIN_SER"/>
    <property type="match status" value="1"/>
</dbReference>
<dbReference type="PANTHER" id="PTHR24252:SF7">
    <property type="entry name" value="HYALIN"/>
    <property type="match status" value="1"/>
</dbReference>
<dbReference type="AlphaFoldDB" id="A0A553PDD0"/>